<evidence type="ECO:0000313" key="4">
    <source>
        <dbReference type="EMBL" id="MDL5156702.1"/>
    </source>
</evidence>
<evidence type="ECO:0000256" key="1">
    <source>
        <dbReference type="ARBA" id="ARBA00022603"/>
    </source>
</evidence>
<name>A0ABT7M9J2_9PSEU</name>
<dbReference type="SUPFAM" id="SSF53335">
    <property type="entry name" value="S-adenosyl-L-methionine-dependent methyltransferases"/>
    <property type="match status" value="1"/>
</dbReference>
<dbReference type="Gene3D" id="3.40.50.150">
    <property type="entry name" value="Vaccinia Virus protein VP39"/>
    <property type="match status" value="1"/>
</dbReference>
<comment type="caution">
    <text evidence="4">The sequence shown here is derived from an EMBL/GenBank/DDBJ whole genome shotgun (WGS) entry which is preliminary data.</text>
</comment>
<protein>
    <submittedName>
        <fullName evidence="4">Class I SAM-dependent methyltransferase</fullName>
        <ecNumber evidence="4">2.1.1.-</ecNumber>
    </submittedName>
</protein>
<dbReference type="EC" id="2.1.1.-" evidence="4"/>
<dbReference type="EMBL" id="JASVWF010000002">
    <property type="protein sequence ID" value="MDL5156702.1"/>
    <property type="molecule type" value="Genomic_DNA"/>
</dbReference>
<proteinExistence type="predicted"/>
<evidence type="ECO:0000313" key="5">
    <source>
        <dbReference type="Proteomes" id="UP001231924"/>
    </source>
</evidence>
<dbReference type="PANTHER" id="PTHR43861:SF1">
    <property type="entry name" value="TRANS-ACONITATE 2-METHYLTRANSFERASE"/>
    <property type="match status" value="1"/>
</dbReference>
<dbReference type="InterPro" id="IPR029063">
    <property type="entry name" value="SAM-dependent_MTases_sf"/>
</dbReference>
<dbReference type="Proteomes" id="UP001231924">
    <property type="component" value="Unassembled WGS sequence"/>
</dbReference>
<keyword evidence="1 4" id="KW-0489">Methyltransferase</keyword>
<evidence type="ECO:0000259" key="3">
    <source>
        <dbReference type="Pfam" id="PF13649"/>
    </source>
</evidence>
<dbReference type="PANTHER" id="PTHR43861">
    <property type="entry name" value="TRANS-ACONITATE 2-METHYLTRANSFERASE-RELATED"/>
    <property type="match status" value="1"/>
</dbReference>
<dbReference type="CDD" id="cd02440">
    <property type="entry name" value="AdoMet_MTases"/>
    <property type="match status" value="1"/>
</dbReference>
<keyword evidence="5" id="KW-1185">Reference proteome</keyword>
<dbReference type="GO" id="GO:0032259">
    <property type="term" value="P:methylation"/>
    <property type="evidence" value="ECO:0007669"/>
    <property type="project" value="UniProtKB-KW"/>
</dbReference>
<reference evidence="4 5" key="1">
    <citation type="submission" date="2023-06" db="EMBL/GenBank/DDBJ databases">
        <title>Actinomycetospora Odt1-22.</title>
        <authorList>
            <person name="Supong K."/>
        </authorList>
    </citation>
    <scope>NUCLEOTIDE SEQUENCE [LARGE SCALE GENOMIC DNA]</scope>
    <source>
        <strain evidence="4 5">Odt1-22</strain>
    </source>
</reference>
<dbReference type="GO" id="GO:0008168">
    <property type="term" value="F:methyltransferase activity"/>
    <property type="evidence" value="ECO:0007669"/>
    <property type="project" value="UniProtKB-KW"/>
</dbReference>
<dbReference type="InterPro" id="IPR041698">
    <property type="entry name" value="Methyltransf_25"/>
</dbReference>
<dbReference type="Pfam" id="PF13649">
    <property type="entry name" value="Methyltransf_25"/>
    <property type="match status" value="1"/>
</dbReference>
<evidence type="ECO:0000256" key="2">
    <source>
        <dbReference type="ARBA" id="ARBA00022679"/>
    </source>
</evidence>
<feature type="domain" description="Methyltransferase" evidence="3">
    <location>
        <begin position="48"/>
        <end position="138"/>
    </location>
</feature>
<keyword evidence="2 4" id="KW-0808">Transferase</keyword>
<organism evidence="4 5">
    <name type="scientific">Actinomycetospora termitidis</name>
    <dbReference type="NCBI Taxonomy" id="3053470"/>
    <lineage>
        <taxon>Bacteria</taxon>
        <taxon>Bacillati</taxon>
        <taxon>Actinomycetota</taxon>
        <taxon>Actinomycetes</taxon>
        <taxon>Pseudonocardiales</taxon>
        <taxon>Pseudonocardiaceae</taxon>
        <taxon>Actinomycetospora</taxon>
    </lineage>
</organism>
<dbReference type="RefSeq" id="WP_286053037.1">
    <property type="nucleotide sequence ID" value="NZ_JASVWF010000002.1"/>
</dbReference>
<accession>A0ABT7M9J2</accession>
<sequence>MDEDPDAVRRAYSSMSEQYIGLFDGDWKDHSDDTALVRRHLTGLDGPVLDLGCGPGHWTAFLHSLGVAVTGVDLVPEFIAHARATHPGPEFHLGSMTEVDVPEHSVAGVLSWYSTIHLAPDAVDGVLTGFRRLLRPSGVLVIGFFDSDDDVAAFDHKVVTAYRWPVDVFSDRLARAGFTELERRQHQVPERPDRRYAAIAACAG</sequence>
<gene>
    <name evidence="4" type="ORF">QRT03_12100</name>
</gene>